<dbReference type="AlphaFoldDB" id="A0A844SG34"/>
<comment type="cofactor">
    <cofactor evidence="1">
        <name>FAD</name>
        <dbReference type="ChEBI" id="CHEBI:57692"/>
    </cofactor>
</comment>
<dbReference type="RefSeq" id="WP_157341512.1">
    <property type="nucleotide sequence ID" value="NZ_CP176492.1"/>
</dbReference>
<sequence length="436" mass="46692">MIVFIFTVKTPSSATAAKAKTPQARKRPRERTTLDPQQARIVIVGAGQAGARAAEALRAARHRGPISLIGEEEHPPYERPQLSKAMLIDLEANPALIRQAQEWRDLDVALFTSSRVVAADAQRRVVALANGQELSFDRLLLATGTRVRRLPELDNGPLPVRYLRGIGDALALRRELRPGRRVALVGGGVVGLEVASAATGRGCRVTIIEKAQGLLPQIGSGSLGQYLRQLHSSKGAEIVCGAVVVRTTPCGLELGDGRSIPADIALVGVGVEPVTELAAQLGLESQRGIRVTSTGATTAEGIFAAGDVAEQWSRSHERWMRVENWANAQNQAIATAKSMAGVETAYDAPSWFWSDQYDANVQVVGHPAGGDEIVRGDVGAGRFTAISVRDDEIVGGTTVNAARDMAMLRRLVAARRPVRKSELENPAFELKRLLAA</sequence>
<dbReference type="GO" id="GO:0016651">
    <property type="term" value="F:oxidoreductase activity, acting on NAD(P)H"/>
    <property type="evidence" value="ECO:0007669"/>
    <property type="project" value="TreeGrafter"/>
</dbReference>
<dbReference type="SUPFAM" id="SSF55424">
    <property type="entry name" value="FAD/NAD-linked reductases, dimerisation (C-terminal) domain"/>
    <property type="match status" value="1"/>
</dbReference>
<dbReference type="GO" id="GO:0005737">
    <property type="term" value="C:cytoplasm"/>
    <property type="evidence" value="ECO:0007669"/>
    <property type="project" value="TreeGrafter"/>
</dbReference>
<keyword evidence="3" id="KW-0274">FAD</keyword>
<dbReference type="InterPro" id="IPR016156">
    <property type="entry name" value="FAD/NAD-linked_Rdtase_dimer_sf"/>
</dbReference>
<evidence type="ECO:0000259" key="6">
    <source>
        <dbReference type="Pfam" id="PF14759"/>
    </source>
</evidence>
<dbReference type="Proteomes" id="UP000436468">
    <property type="component" value="Unassembled WGS sequence"/>
</dbReference>
<dbReference type="EMBL" id="WQNF01000003">
    <property type="protein sequence ID" value="MVT64515.1"/>
    <property type="molecule type" value="Genomic_DNA"/>
</dbReference>
<evidence type="ECO:0000256" key="1">
    <source>
        <dbReference type="ARBA" id="ARBA00001974"/>
    </source>
</evidence>
<reference evidence="7 8" key="1">
    <citation type="submission" date="2019-12" db="EMBL/GenBank/DDBJ databases">
        <title>Draft genome sequences Bradyrhizobium cajani AMBPC1010, Bradyrhizobium pachyrhizi AMBPC1040 and Bradyrhizobium yuanmingense ALSPC3051, three plant growth promoting strains isolated from nodules of Cajanus cajan L. in Dominican Republic.</title>
        <authorList>
            <person name="Flores-Felix J.D."/>
            <person name="Araujo J."/>
            <person name="Diaz-Alcantara C."/>
            <person name="Gonzalez-Andres F."/>
            <person name="Velazquez E."/>
        </authorList>
    </citation>
    <scope>NUCLEOTIDE SEQUENCE [LARGE SCALE GENOMIC DNA]</scope>
    <source>
        <strain evidence="7 8">1040</strain>
    </source>
</reference>
<accession>A0A844SG34</accession>
<evidence type="ECO:0000256" key="2">
    <source>
        <dbReference type="ARBA" id="ARBA00022630"/>
    </source>
</evidence>
<keyword evidence="4" id="KW-0560">Oxidoreductase</keyword>
<proteinExistence type="predicted"/>
<dbReference type="SUPFAM" id="SSF51905">
    <property type="entry name" value="FAD/NAD(P)-binding domain"/>
    <property type="match status" value="2"/>
</dbReference>
<keyword evidence="2" id="KW-0285">Flavoprotein</keyword>
<dbReference type="Pfam" id="PF14759">
    <property type="entry name" value="Reductase_C"/>
    <property type="match status" value="1"/>
</dbReference>
<evidence type="ECO:0000259" key="5">
    <source>
        <dbReference type="Pfam" id="PF07992"/>
    </source>
</evidence>
<dbReference type="PANTHER" id="PTHR43557">
    <property type="entry name" value="APOPTOSIS-INDUCING FACTOR 1"/>
    <property type="match status" value="1"/>
</dbReference>
<feature type="domain" description="Reductase C-terminal" evidence="6">
    <location>
        <begin position="351"/>
        <end position="434"/>
    </location>
</feature>
<evidence type="ECO:0000313" key="8">
    <source>
        <dbReference type="Proteomes" id="UP000436468"/>
    </source>
</evidence>
<gene>
    <name evidence="7" type="ORF">GPL21_05235</name>
</gene>
<feature type="domain" description="FAD/NAD(P)-binding" evidence="5">
    <location>
        <begin position="40"/>
        <end position="332"/>
    </location>
</feature>
<dbReference type="Pfam" id="PF07992">
    <property type="entry name" value="Pyr_redox_2"/>
    <property type="match status" value="1"/>
</dbReference>
<name>A0A844SG34_9BRAD</name>
<dbReference type="InterPro" id="IPR050446">
    <property type="entry name" value="FAD-oxidoreductase/Apoptosis"/>
</dbReference>
<dbReference type="Gene3D" id="3.50.50.60">
    <property type="entry name" value="FAD/NAD(P)-binding domain"/>
    <property type="match status" value="2"/>
</dbReference>
<comment type="caution">
    <text evidence="7">The sequence shown here is derived from an EMBL/GenBank/DDBJ whole genome shotgun (WGS) entry which is preliminary data.</text>
</comment>
<dbReference type="PRINTS" id="PR00368">
    <property type="entry name" value="FADPNR"/>
</dbReference>
<protein>
    <submittedName>
        <fullName evidence="7">Pyridine nucleotide-disulfide oxidoreductase</fullName>
    </submittedName>
</protein>
<dbReference type="PRINTS" id="PR00411">
    <property type="entry name" value="PNDRDTASEI"/>
</dbReference>
<dbReference type="InterPro" id="IPR036188">
    <property type="entry name" value="FAD/NAD-bd_sf"/>
</dbReference>
<evidence type="ECO:0000256" key="3">
    <source>
        <dbReference type="ARBA" id="ARBA00022827"/>
    </source>
</evidence>
<dbReference type="InterPro" id="IPR023753">
    <property type="entry name" value="FAD/NAD-binding_dom"/>
</dbReference>
<keyword evidence="8" id="KW-1185">Reference proteome</keyword>
<evidence type="ECO:0000313" key="7">
    <source>
        <dbReference type="EMBL" id="MVT64515.1"/>
    </source>
</evidence>
<dbReference type="InterPro" id="IPR028202">
    <property type="entry name" value="Reductase_C"/>
</dbReference>
<evidence type="ECO:0000256" key="4">
    <source>
        <dbReference type="ARBA" id="ARBA00023002"/>
    </source>
</evidence>
<organism evidence="7 8">
    <name type="scientific">Bradyrhizobium pachyrhizi</name>
    <dbReference type="NCBI Taxonomy" id="280333"/>
    <lineage>
        <taxon>Bacteria</taxon>
        <taxon>Pseudomonadati</taxon>
        <taxon>Pseudomonadota</taxon>
        <taxon>Alphaproteobacteria</taxon>
        <taxon>Hyphomicrobiales</taxon>
        <taxon>Nitrobacteraceae</taxon>
        <taxon>Bradyrhizobium</taxon>
    </lineage>
</organism>
<dbReference type="PANTHER" id="PTHR43557:SF2">
    <property type="entry name" value="RIESKE DOMAIN-CONTAINING PROTEIN-RELATED"/>
    <property type="match status" value="1"/>
</dbReference>
<dbReference type="Gene3D" id="3.30.390.30">
    <property type="match status" value="1"/>
</dbReference>